<gene>
    <name evidence="1" type="ORF">PSON_ATCC_30995.1.T0680165</name>
</gene>
<evidence type="ECO:0000313" key="1">
    <source>
        <dbReference type="EMBL" id="CAD8097471.1"/>
    </source>
</evidence>
<reference evidence="1" key="1">
    <citation type="submission" date="2021-01" db="EMBL/GenBank/DDBJ databases">
        <authorList>
            <consortium name="Genoscope - CEA"/>
            <person name="William W."/>
        </authorList>
    </citation>
    <scope>NUCLEOTIDE SEQUENCE</scope>
</reference>
<organism evidence="1 2">
    <name type="scientific">Paramecium sonneborni</name>
    <dbReference type="NCBI Taxonomy" id="65129"/>
    <lineage>
        <taxon>Eukaryota</taxon>
        <taxon>Sar</taxon>
        <taxon>Alveolata</taxon>
        <taxon>Ciliophora</taxon>
        <taxon>Intramacronucleata</taxon>
        <taxon>Oligohymenophorea</taxon>
        <taxon>Peniculida</taxon>
        <taxon>Parameciidae</taxon>
        <taxon>Paramecium</taxon>
    </lineage>
</organism>
<keyword evidence="2" id="KW-1185">Reference proteome</keyword>
<dbReference type="Proteomes" id="UP000692954">
    <property type="component" value="Unassembled WGS sequence"/>
</dbReference>
<dbReference type="EMBL" id="CAJJDN010000068">
    <property type="protein sequence ID" value="CAD8097471.1"/>
    <property type="molecule type" value="Genomic_DNA"/>
</dbReference>
<accession>A0A8S1P3D2</accession>
<name>A0A8S1P3D2_9CILI</name>
<evidence type="ECO:0000313" key="2">
    <source>
        <dbReference type="Proteomes" id="UP000692954"/>
    </source>
</evidence>
<sequence>MFKQVPKNIGQQQNNTIKNKEGLKQFKNGQQQKQQGLPKQQVLKYFNKAIFYNIVVFLRSKEIMEFRLVNRYFNKLFIDCAPALLNYFDKKDDDQYMRQMQNPQRIQLPKLENVNLNTLKSNLENKGMYACVEKLNGNNLFCVELLFDMITLELPPWRKAKFTFPLKVKTIIEKYDFNLYKLNDQQIQLINQRQNYQLAEFLLYNEDFDELLSFVKNLKKVVAFQNYQYFCEYYEIEKENEERQILNNLLRSKSMKLN</sequence>
<protein>
    <recommendedName>
        <fullName evidence="3">F-box domain-containing protein</fullName>
    </recommendedName>
</protein>
<evidence type="ECO:0008006" key="3">
    <source>
        <dbReference type="Google" id="ProtNLM"/>
    </source>
</evidence>
<dbReference type="AlphaFoldDB" id="A0A8S1P3D2"/>
<comment type="caution">
    <text evidence="1">The sequence shown here is derived from an EMBL/GenBank/DDBJ whole genome shotgun (WGS) entry which is preliminary data.</text>
</comment>
<proteinExistence type="predicted"/>
<dbReference type="OrthoDB" id="10412726at2759"/>